<keyword evidence="3" id="KW-1185">Reference proteome</keyword>
<dbReference type="VEuPathDB" id="VectorBase:HLOH_058909"/>
<dbReference type="AlphaFoldDB" id="A0A9J6GBA6"/>
<proteinExistence type="predicted"/>
<name>A0A9J6GBA6_HAELO</name>
<protein>
    <submittedName>
        <fullName evidence="2">Uncharacterized protein</fullName>
    </submittedName>
</protein>
<feature type="compositionally biased region" description="Low complexity" evidence="1">
    <location>
        <begin position="21"/>
        <end position="31"/>
    </location>
</feature>
<reference evidence="2 3" key="1">
    <citation type="journal article" date="2020" name="Cell">
        <title>Large-Scale Comparative Analyses of Tick Genomes Elucidate Their Genetic Diversity and Vector Capacities.</title>
        <authorList>
            <consortium name="Tick Genome and Microbiome Consortium (TIGMIC)"/>
            <person name="Jia N."/>
            <person name="Wang J."/>
            <person name="Shi W."/>
            <person name="Du L."/>
            <person name="Sun Y."/>
            <person name="Zhan W."/>
            <person name="Jiang J.F."/>
            <person name="Wang Q."/>
            <person name="Zhang B."/>
            <person name="Ji P."/>
            <person name="Bell-Sakyi L."/>
            <person name="Cui X.M."/>
            <person name="Yuan T.T."/>
            <person name="Jiang B.G."/>
            <person name="Yang W.F."/>
            <person name="Lam T.T."/>
            <person name="Chang Q.C."/>
            <person name="Ding S.J."/>
            <person name="Wang X.J."/>
            <person name="Zhu J.G."/>
            <person name="Ruan X.D."/>
            <person name="Zhao L."/>
            <person name="Wei J.T."/>
            <person name="Ye R.Z."/>
            <person name="Que T.C."/>
            <person name="Du C.H."/>
            <person name="Zhou Y.H."/>
            <person name="Cheng J.X."/>
            <person name="Dai P.F."/>
            <person name="Guo W.B."/>
            <person name="Han X.H."/>
            <person name="Huang E.J."/>
            <person name="Li L.F."/>
            <person name="Wei W."/>
            <person name="Gao Y.C."/>
            <person name="Liu J.Z."/>
            <person name="Shao H.Z."/>
            <person name="Wang X."/>
            <person name="Wang C.C."/>
            <person name="Yang T.C."/>
            <person name="Huo Q.B."/>
            <person name="Li W."/>
            <person name="Chen H.Y."/>
            <person name="Chen S.E."/>
            <person name="Zhou L.G."/>
            <person name="Ni X.B."/>
            <person name="Tian J.H."/>
            <person name="Sheng Y."/>
            <person name="Liu T."/>
            <person name="Pan Y.S."/>
            <person name="Xia L.Y."/>
            <person name="Li J."/>
            <person name="Zhao F."/>
            <person name="Cao W.C."/>
        </authorList>
    </citation>
    <scope>NUCLEOTIDE SEQUENCE [LARGE SCALE GENOMIC DNA]</scope>
    <source>
        <strain evidence="2">HaeL-2018</strain>
    </source>
</reference>
<gene>
    <name evidence="2" type="ORF">HPB48_011823</name>
</gene>
<evidence type="ECO:0000313" key="3">
    <source>
        <dbReference type="Proteomes" id="UP000821853"/>
    </source>
</evidence>
<feature type="region of interest" description="Disordered" evidence="1">
    <location>
        <begin position="1"/>
        <end position="33"/>
    </location>
</feature>
<evidence type="ECO:0000256" key="1">
    <source>
        <dbReference type="SAM" id="MobiDB-lite"/>
    </source>
</evidence>
<accession>A0A9J6GBA6</accession>
<feature type="compositionally biased region" description="Basic and acidic residues" evidence="1">
    <location>
        <begin position="1"/>
        <end position="12"/>
    </location>
</feature>
<comment type="caution">
    <text evidence="2">The sequence shown here is derived from an EMBL/GenBank/DDBJ whole genome shotgun (WGS) entry which is preliminary data.</text>
</comment>
<sequence length="445" mass="49320">MRKKKRDFEENGRAASTMSFNRNPPRRNGNPTGALKRLTTEARLSKLPEDHFRVIVHPRDGIGVKKMDKMTFMKAIAMATGVSYEQRKHDMLCPIYEPNTYNISTPRMENDKAYVQLEELQIGGKTCAAAVYLAAQKNACKGVTRGVGLVHTDKDLAKMFVNKRNPTILDAKRIQNAKAVVLLINGMKVPGYVMIGDCLVQCSLFRSQHDVRYASGKAGHRADVCINPIGSASGSGASRKIYVTRCSKAKQNKKETAPRCQIARGDAASNAAPARTPQLAQKDGARSHHKATALMLRPEESSAQDPSAAAAPCSGEAPAEEPPPPRYQADQPRGTRPPLKDPARENEARDNRTWADRAADAKADNPPRDREEKQGGSRDRGGCRPRRLGASPRTARQPHRTAHDEREKAEARRVKPREKYRVDDDNKCDKLAMVVTPLWKYPCNE</sequence>
<dbReference type="EMBL" id="JABSTR010000005">
    <property type="protein sequence ID" value="KAH9371680.1"/>
    <property type="molecule type" value="Genomic_DNA"/>
</dbReference>
<evidence type="ECO:0000313" key="2">
    <source>
        <dbReference type="EMBL" id="KAH9371680.1"/>
    </source>
</evidence>
<feature type="compositionally biased region" description="Basic and acidic residues" evidence="1">
    <location>
        <begin position="338"/>
        <end position="382"/>
    </location>
</feature>
<dbReference type="Proteomes" id="UP000821853">
    <property type="component" value="Chromosome 3"/>
</dbReference>
<feature type="compositionally biased region" description="Basic and acidic residues" evidence="1">
    <location>
        <begin position="401"/>
        <end position="421"/>
    </location>
</feature>
<organism evidence="2 3">
    <name type="scientific">Haemaphysalis longicornis</name>
    <name type="common">Bush tick</name>
    <dbReference type="NCBI Taxonomy" id="44386"/>
    <lineage>
        <taxon>Eukaryota</taxon>
        <taxon>Metazoa</taxon>
        <taxon>Ecdysozoa</taxon>
        <taxon>Arthropoda</taxon>
        <taxon>Chelicerata</taxon>
        <taxon>Arachnida</taxon>
        <taxon>Acari</taxon>
        <taxon>Parasitiformes</taxon>
        <taxon>Ixodida</taxon>
        <taxon>Ixodoidea</taxon>
        <taxon>Ixodidae</taxon>
        <taxon>Haemaphysalinae</taxon>
        <taxon>Haemaphysalis</taxon>
    </lineage>
</organism>
<feature type="compositionally biased region" description="Low complexity" evidence="1">
    <location>
        <begin position="301"/>
        <end position="317"/>
    </location>
</feature>
<feature type="region of interest" description="Disordered" evidence="1">
    <location>
        <begin position="253"/>
        <end position="421"/>
    </location>
</feature>